<dbReference type="EMBL" id="BMDD01000013">
    <property type="protein sequence ID" value="GGH88055.1"/>
    <property type="molecule type" value="Genomic_DNA"/>
</dbReference>
<evidence type="ECO:0000256" key="3">
    <source>
        <dbReference type="ARBA" id="ARBA00022723"/>
    </source>
</evidence>
<keyword evidence="6" id="KW-0482">Metalloprotease</keyword>
<accession>A0ABQ2A8C7</accession>
<dbReference type="InterPro" id="IPR003583">
    <property type="entry name" value="Hlx-hairpin-Hlx_DNA-bd_motif"/>
</dbReference>
<dbReference type="Gene3D" id="3.40.140.10">
    <property type="entry name" value="Cytidine Deaminase, domain 2"/>
    <property type="match status" value="1"/>
</dbReference>
<dbReference type="PANTHER" id="PTHR30471">
    <property type="entry name" value="DNA REPAIR PROTEIN RADC"/>
    <property type="match status" value="1"/>
</dbReference>
<name>A0ABQ2A8C7_9BACL</name>
<dbReference type="SUPFAM" id="SSF47781">
    <property type="entry name" value="RuvA domain 2-like"/>
    <property type="match status" value="1"/>
</dbReference>
<comment type="caution">
    <text evidence="8">The sequence shown here is derived from an EMBL/GenBank/DDBJ whole genome shotgun (WGS) entry which is preliminary data.</text>
</comment>
<dbReference type="PROSITE" id="PS50249">
    <property type="entry name" value="MPN"/>
    <property type="match status" value="1"/>
</dbReference>
<dbReference type="Proteomes" id="UP000605427">
    <property type="component" value="Unassembled WGS sequence"/>
</dbReference>
<evidence type="ECO:0000256" key="5">
    <source>
        <dbReference type="ARBA" id="ARBA00022833"/>
    </source>
</evidence>
<dbReference type="InterPro" id="IPR025657">
    <property type="entry name" value="RadC_JAB"/>
</dbReference>
<dbReference type="Gene3D" id="1.10.150.20">
    <property type="entry name" value="5' to 3' exonuclease, C-terminal subdomain"/>
    <property type="match status" value="1"/>
</dbReference>
<evidence type="ECO:0000313" key="8">
    <source>
        <dbReference type="EMBL" id="GGH88055.1"/>
    </source>
</evidence>
<reference evidence="9" key="1">
    <citation type="journal article" date="2019" name="Int. J. Syst. Evol. Microbiol.">
        <title>The Global Catalogue of Microorganisms (GCM) 10K type strain sequencing project: providing services to taxonomists for standard genome sequencing and annotation.</title>
        <authorList>
            <consortium name="The Broad Institute Genomics Platform"/>
            <consortium name="The Broad Institute Genome Sequencing Center for Infectious Disease"/>
            <person name="Wu L."/>
            <person name="Ma J."/>
        </authorList>
    </citation>
    <scope>NUCLEOTIDE SEQUENCE [LARGE SCALE GENOMIC DNA]</scope>
    <source>
        <strain evidence="9">CCM 8702</strain>
    </source>
</reference>
<dbReference type="Pfam" id="PF14520">
    <property type="entry name" value="HHH_5"/>
    <property type="match status" value="1"/>
</dbReference>
<dbReference type="RefSeq" id="WP_172247943.1">
    <property type="nucleotide sequence ID" value="NZ_BMDD01000013.1"/>
</dbReference>
<evidence type="ECO:0000256" key="2">
    <source>
        <dbReference type="ARBA" id="ARBA00022670"/>
    </source>
</evidence>
<protein>
    <submittedName>
        <fullName evidence="8">UPF0758 protein</fullName>
    </submittedName>
</protein>
<organism evidence="8 9">
    <name type="scientific">Saccharibacillus endophyticus</name>
    <dbReference type="NCBI Taxonomy" id="2060666"/>
    <lineage>
        <taxon>Bacteria</taxon>
        <taxon>Bacillati</taxon>
        <taxon>Bacillota</taxon>
        <taxon>Bacilli</taxon>
        <taxon>Bacillales</taxon>
        <taxon>Paenibacillaceae</taxon>
        <taxon>Saccharibacillus</taxon>
    </lineage>
</organism>
<dbReference type="Pfam" id="PF04002">
    <property type="entry name" value="RadC"/>
    <property type="match status" value="1"/>
</dbReference>
<dbReference type="InterPro" id="IPR010994">
    <property type="entry name" value="RuvA_2-like"/>
</dbReference>
<keyword evidence="5" id="KW-0862">Zinc</keyword>
<dbReference type="SUPFAM" id="SSF102712">
    <property type="entry name" value="JAB1/MPN domain"/>
    <property type="match status" value="1"/>
</dbReference>
<evidence type="ECO:0000313" key="9">
    <source>
        <dbReference type="Proteomes" id="UP000605427"/>
    </source>
</evidence>
<evidence type="ECO:0000256" key="6">
    <source>
        <dbReference type="ARBA" id="ARBA00023049"/>
    </source>
</evidence>
<keyword evidence="2" id="KW-0645">Protease</keyword>
<proteinExistence type="inferred from homology"/>
<feature type="domain" description="MPN" evidence="7">
    <location>
        <begin position="80"/>
        <end position="203"/>
    </location>
</feature>
<dbReference type="InterPro" id="IPR001405">
    <property type="entry name" value="UPF0758"/>
</dbReference>
<sequence>MNVQMQMIRPLFAKAIGQQKNSDVVVALFENYATLTELMNTSEHELTRIKGVGPAMAQRILATIQLTQKINAPVYGQRYTIRRPKDVADLLTPQMKWLTQEHFVILTLNTKNVMIGSPQTISVGSLNAAIVKPLDVFRIAIQRSAAAIVCVHNHPSTDPTPSQEDRNVTSLLVEAGRLMSIEVLDHVIIGGDAFYSMKENGLM</sequence>
<keyword evidence="9" id="KW-1185">Reference proteome</keyword>
<dbReference type="PANTHER" id="PTHR30471:SF3">
    <property type="entry name" value="UPF0758 PROTEIN YEES-RELATED"/>
    <property type="match status" value="1"/>
</dbReference>
<evidence type="ECO:0000256" key="1">
    <source>
        <dbReference type="ARBA" id="ARBA00010243"/>
    </source>
</evidence>
<keyword evidence="3" id="KW-0479">Metal-binding</keyword>
<dbReference type="SMART" id="SM00278">
    <property type="entry name" value="HhH1"/>
    <property type="match status" value="1"/>
</dbReference>
<dbReference type="NCBIfam" id="NF000642">
    <property type="entry name" value="PRK00024.1"/>
    <property type="match status" value="1"/>
</dbReference>
<evidence type="ECO:0000259" key="7">
    <source>
        <dbReference type="PROSITE" id="PS50249"/>
    </source>
</evidence>
<dbReference type="NCBIfam" id="TIGR00608">
    <property type="entry name" value="radc"/>
    <property type="match status" value="1"/>
</dbReference>
<dbReference type="CDD" id="cd08071">
    <property type="entry name" value="MPN_DUF2466"/>
    <property type="match status" value="1"/>
</dbReference>
<keyword evidence="4" id="KW-0378">Hydrolase</keyword>
<evidence type="ECO:0000256" key="4">
    <source>
        <dbReference type="ARBA" id="ARBA00022801"/>
    </source>
</evidence>
<dbReference type="InterPro" id="IPR037518">
    <property type="entry name" value="MPN"/>
</dbReference>
<gene>
    <name evidence="8" type="ORF">GCM10007362_51640</name>
</gene>
<comment type="similarity">
    <text evidence="1">Belongs to the UPF0758 family.</text>
</comment>